<name>A0AAW2XTR0_9LAMI</name>
<protein>
    <submittedName>
        <fullName evidence="1">Uncharacterized protein</fullName>
    </submittedName>
</protein>
<accession>A0AAW2XTR0</accession>
<comment type="caution">
    <text evidence="1">The sequence shown here is derived from an EMBL/GenBank/DDBJ whole genome shotgun (WGS) entry which is preliminary data.</text>
</comment>
<evidence type="ECO:0000313" key="1">
    <source>
        <dbReference type="EMBL" id="KAL0457146.1"/>
    </source>
</evidence>
<reference evidence="1" key="1">
    <citation type="submission" date="2020-06" db="EMBL/GenBank/DDBJ databases">
        <authorList>
            <person name="Li T."/>
            <person name="Hu X."/>
            <person name="Zhang T."/>
            <person name="Song X."/>
            <person name="Zhang H."/>
            <person name="Dai N."/>
            <person name="Sheng W."/>
            <person name="Hou X."/>
            <person name="Wei L."/>
        </authorList>
    </citation>
    <scope>NUCLEOTIDE SEQUENCE</scope>
    <source>
        <strain evidence="1">KEN1</strain>
        <tissue evidence="1">Leaf</tissue>
    </source>
</reference>
<sequence>MSLLVWNCQGLGGPWSIRSLGDLVREHGKPWRFEPGGLQSPQCEEVVRQGWISALALLGRRSLGAQIEHCQTRLSQWSTRVFKKDKQRVQRLEKRLSLVLHSPMTTAQQHEASAIRKELKDMAAFEETSWRQRSKALWLKEGDRNTGFFHRKASHMFQTNRISKLRNSTAAWLTETDDIQQSVVEYFRSVYACNRPRNEDIARGGSWG</sequence>
<dbReference type="AlphaFoldDB" id="A0AAW2XTR0"/>
<organism evidence="1">
    <name type="scientific">Sesamum latifolium</name>
    <dbReference type="NCBI Taxonomy" id="2727402"/>
    <lineage>
        <taxon>Eukaryota</taxon>
        <taxon>Viridiplantae</taxon>
        <taxon>Streptophyta</taxon>
        <taxon>Embryophyta</taxon>
        <taxon>Tracheophyta</taxon>
        <taxon>Spermatophyta</taxon>
        <taxon>Magnoliopsida</taxon>
        <taxon>eudicotyledons</taxon>
        <taxon>Gunneridae</taxon>
        <taxon>Pentapetalae</taxon>
        <taxon>asterids</taxon>
        <taxon>lamiids</taxon>
        <taxon>Lamiales</taxon>
        <taxon>Pedaliaceae</taxon>
        <taxon>Sesamum</taxon>
    </lineage>
</organism>
<dbReference type="EMBL" id="JACGWN010000003">
    <property type="protein sequence ID" value="KAL0457146.1"/>
    <property type="molecule type" value="Genomic_DNA"/>
</dbReference>
<reference evidence="1" key="2">
    <citation type="journal article" date="2024" name="Plant">
        <title>Genomic evolution and insights into agronomic trait innovations of Sesamum species.</title>
        <authorList>
            <person name="Miao H."/>
            <person name="Wang L."/>
            <person name="Qu L."/>
            <person name="Liu H."/>
            <person name="Sun Y."/>
            <person name="Le M."/>
            <person name="Wang Q."/>
            <person name="Wei S."/>
            <person name="Zheng Y."/>
            <person name="Lin W."/>
            <person name="Duan Y."/>
            <person name="Cao H."/>
            <person name="Xiong S."/>
            <person name="Wang X."/>
            <person name="Wei L."/>
            <person name="Li C."/>
            <person name="Ma Q."/>
            <person name="Ju M."/>
            <person name="Zhao R."/>
            <person name="Li G."/>
            <person name="Mu C."/>
            <person name="Tian Q."/>
            <person name="Mei H."/>
            <person name="Zhang T."/>
            <person name="Gao T."/>
            <person name="Zhang H."/>
        </authorList>
    </citation>
    <scope>NUCLEOTIDE SEQUENCE</scope>
    <source>
        <strain evidence="1">KEN1</strain>
    </source>
</reference>
<gene>
    <name evidence="1" type="ORF">Slati_1053800</name>
</gene>
<proteinExistence type="predicted"/>